<dbReference type="AlphaFoldDB" id="A0A2V3ZMT3"/>
<keyword evidence="1" id="KW-1133">Transmembrane helix</keyword>
<dbReference type="InterPro" id="IPR019402">
    <property type="entry name" value="CWH43_N"/>
</dbReference>
<feature type="domain" description="CWH43-like N-terminal" evidence="2">
    <location>
        <begin position="10"/>
        <end position="210"/>
    </location>
</feature>
<dbReference type="EMBL" id="QFWX01000002">
    <property type="protein sequence ID" value="PXX92448.1"/>
    <property type="molecule type" value="Genomic_DNA"/>
</dbReference>
<reference evidence="4" key="1">
    <citation type="submission" date="2018-05" db="EMBL/GenBank/DDBJ databases">
        <authorList>
            <person name="Lu D."/>
        </authorList>
    </citation>
    <scope>NUCLEOTIDE SEQUENCE [LARGE SCALE GENOMIC DNA]</scope>
    <source>
        <strain evidence="4">F01</strain>
    </source>
</reference>
<evidence type="ECO:0000313" key="3">
    <source>
        <dbReference type="EMBL" id="PXX92448.1"/>
    </source>
</evidence>
<feature type="transmembrane region" description="Helical" evidence="1">
    <location>
        <begin position="101"/>
        <end position="118"/>
    </location>
</feature>
<gene>
    <name evidence="3" type="ORF">DIT71_04420</name>
</gene>
<comment type="caution">
    <text evidence="3">The sequence shown here is derived from an EMBL/GenBank/DDBJ whole genome shotgun (WGS) entry which is preliminary data.</text>
</comment>
<keyword evidence="1" id="KW-0812">Transmembrane</keyword>
<keyword evidence="4" id="KW-1185">Reference proteome</keyword>
<dbReference type="Proteomes" id="UP000253987">
    <property type="component" value="Unassembled WGS sequence"/>
</dbReference>
<evidence type="ECO:0000259" key="2">
    <source>
        <dbReference type="Pfam" id="PF10277"/>
    </source>
</evidence>
<feature type="transmembrane region" description="Helical" evidence="1">
    <location>
        <begin position="62"/>
        <end position="81"/>
    </location>
</feature>
<dbReference type="RefSeq" id="WP_114612002.1">
    <property type="nucleotide sequence ID" value="NZ_QFWX01000002.1"/>
</dbReference>
<feature type="transmembrane region" description="Helical" evidence="1">
    <location>
        <begin position="12"/>
        <end position="34"/>
    </location>
</feature>
<dbReference type="Pfam" id="PF10277">
    <property type="entry name" value="Frag1"/>
    <property type="match status" value="1"/>
</dbReference>
<name>A0A2V3ZMT3_9GAMM</name>
<feature type="transmembrane region" description="Helical" evidence="1">
    <location>
        <begin position="194"/>
        <end position="214"/>
    </location>
</feature>
<keyword evidence="1" id="KW-0472">Membrane</keyword>
<evidence type="ECO:0000313" key="4">
    <source>
        <dbReference type="Proteomes" id="UP000253987"/>
    </source>
</evidence>
<organism evidence="3 4">
    <name type="scientific">Marinobacter vulgaris</name>
    <dbReference type="NCBI Taxonomy" id="1928331"/>
    <lineage>
        <taxon>Bacteria</taxon>
        <taxon>Pseudomonadati</taxon>
        <taxon>Pseudomonadota</taxon>
        <taxon>Gammaproteobacteria</taxon>
        <taxon>Pseudomonadales</taxon>
        <taxon>Marinobacteraceae</taxon>
        <taxon>Marinobacter</taxon>
    </lineage>
</organism>
<proteinExistence type="predicted"/>
<evidence type="ECO:0000256" key="1">
    <source>
        <dbReference type="SAM" id="Phobius"/>
    </source>
</evidence>
<feature type="transmembrane region" description="Helical" evidence="1">
    <location>
        <begin position="130"/>
        <end position="151"/>
    </location>
</feature>
<dbReference type="OrthoDB" id="9180406at2"/>
<protein>
    <recommendedName>
        <fullName evidence="2">CWH43-like N-terminal domain-containing protein</fullName>
    </recommendedName>
</protein>
<sequence length="226" mass="25552">MNKANVGIPLWWLAMAAALIPMVTIHVTFTVSVLEGHISWCIPYWDSCTSISRTGRYGTSYFIFKGTMLPAALLGILFWFLNSRWLLQLGATSRGRPWIPWLGLVACVSLAAYTLALGHEGDGFNLTRRIGVVLYFSLTYIAQLLISSALREHPRWHSSGKRLLWLCELALAVGILSVILTAVVPDIYSQMDDAFEWVLAFLINLHAIWIAVLWKQSRFRARLWAE</sequence>
<accession>A0A2V3ZMT3</accession>
<feature type="transmembrane region" description="Helical" evidence="1">
    <location>
        <begin position="163"/>
        <end position="188"/>
    </location>
</feature>
<reference evidence="3 4" key="2">
    <citation type="submission" date="2018-06" db="EMBL/GenBank/DDBJ databases">
        <title>Marinobactersediminissp. nov, a moderately halophilic bacterium isolated from marine solar saltern.</title>
        <authorList>
            <person name="Zhang Y."/>
        </authorList>
    </citation>
    <scope>NUCLEOTIDE SEQUENCE [LARGE SCALE GENOMIC DNA]</scope>
    <source>
        <strain evidence="3 4">F01</strain>
    </source>
</reference>